<accession>A0ABQ3I1M0</accession>
<evidence type="ECO:0000313" key="1">
    <source>
        <dbReference type="EMBL" id="GHE45456.1"/>
    </source>
</evidence>
<dbReference type="Gene3D" id="2.40.160.20">
    <property type="match status" value="1"/>
</dbReference>
<sequence>MTKSTLFFFQAIGLFFLADMLIPFHATAQEEPKRKQEHFTVDFGGGLGLFLPARSKADDASSSFADNSFVQLNYKKNVFVRLQSFKYTNKFEIPSYDEGIKTDFDVKVHTRNVGLNVGFQLDMRDIQPYAYVGGGLAFLDIPTSSYDPTNNSMLYRQKTDRYSFVSWGLGVNFKESESLSFFAEATGLYIHNLPAAVRNNFNGTVLSVGIKTPLSKK</sequence>
<reference evidence="2" key="1">
    <citation type="journal article" date="2019" name="Int. J. Syst. Evol. Microbiol.">
        <title>The Global Catalogue of Microorganisms (GCM) 10K type strain sequencing project: providing services to taxonomists for standard genome sequencing and annotation.</title>
        <authorList>
            <consortium name="The Broad Institute Genomics Platform"/>
            <consortium name="The Broad Institute Genome Sequencing Center for Infectious Disease"/>
            <person name="Wu L."/>
            <person name="Ma J."/>
        </authorList>
    </citation>
    <scope>NUCLEOTIDE SEQUENCE [LARGE SCALE GENOMIC DNA]</scope>
    <source>
        <strain evidence="2">CGMCC 1.12966</strain>
    </source>
</reference>
<proteinExistence type="predicted"/>
<evidence type="ECO:0008006" key="3">
    <source>
        <dbReference type="Google" id="ProtNLM"/>
    </source>
</evidence>
<dbReference type="InterPro" id="IPR011250">
    <property type="entry name" value="OMP/PagP_B-barrel"/>
</dbReference>
<dbReference type="Proteomes" id="UP000620550">
    <property type="component" value="Unassembled WGS sequence"/>
</dbReference>
<organism evidence="1 2">
    <name type="scientific">Sphingobacterium griseoflavum</name>
    <dbReference type="NCBI Taxonomy" id="1474952"/>
    <lineage>
        <taxon>Bacteria</taxon>
        <taxon>Pseudomonadati</taxon>
        <taxon>Bacteroidota</taxon>
        <taxon>Sphingobacteriia</taxon>
        <taxon>Sphingobacteriales</taxon>
        <taxon>Sphingobacteriaceae</taxon>
        <taxon>Sphingobacterium</taxon>
    </lineage>
</organism>
<evidence type="ECO:0000313" key="2">
    <source>
        <dbReference type="Proteomes" id="UP000620550"/>
    </source>
</evidence>
<dbReference type="EMBL" id="BNAF01000013">
    <property type="protein sequence ID" value="GHE45456.1"/>
    <property type="molecule type" value="Genomic_DNA"/>
</dbReference>
<dbReference type="RefSeq" id="WP_189627605.1">
    <property type="nucleotide sequence ID" value="NZ_BNAF01000013.1"/>
</dbReference>
<protein>
    <recommendedName>
        <fullName evidence="3">Outer membrane protein beta-barrel domain-containing protein</fullName>
    </recommendedName>
</protein>
<keyword evidence="2" id="KW-1185">Reference proteome</keyword>
<name>A0ABQ3I1M0_9SPHI</name>
<gene>
    <name evidence="1" type="ORF">GCM10017764_30830</name>
</gene>
<dbReference type="SUPFAM" id="SSF56925">
    <property type="entry name" value="OMPA-like"/>
    <property type="match status" value="1"/>
</dbReference>
<comment type="caution">
    <text evidence="1">The sequence shown here is derived from an EMBL/GenBank/DDBJ whole genome shotgun (WGS) entry which is preliminary data.</text>
</comment>